<dbReference type="Gene3D" id="1.50.10.10">
    <property type="match status" value="1"/>
</dbReference>
<dbReference type="GO" id="GO:0000272">
    <property type="term" value="P:polysaccharide catabolic process"/>
    <property type="evidence" value="ECO:0007669"/>
    <property type="project" value="TreeGrafter"/>
</dbReference>
<dbReference type="InterPro" id="IPR008928">
    <property type="entry name" value="6-hairpin_glycosidase_sf"/>
</dbReference>
<dbReference type="Proteomes" id="UP000027920">
    <property type="component" value="Unassembled WGS sequence"/>
</dbReference>
<dbReference type="GeneID" id="25275228"/>
<evidence type="ECO:0008006" key="5">
    <source>
        <dbReference type="Google" id="ProtNLM"/>
    </source>
</evidence>
<protein>
    <recommendedName>
        <fullName evidence="5">Unsaturated glucuronyl hydrolase</fullName>
    </recommendedName>
</protein>
<comment type="similarity">
    <text evidence="2">Belongs to the glycosyl hydrolase 88 family.</text>
</comment>
<dbReference type="SUPFAM" id="SSF48208">
    <property type="entry name" value="Six-hairpin glycosidases"/>
    <property type="match status" value="1"/>
</dbReference>
<dbReference type="OrthoDB" id="2317065at2759"/>
<reference evidence="3 4" key="1">
    <citation type="submission" date="2013-03" db="EMBL/GenBank/DDBJ databases">
        <title>The Genome Sequence of Exophiala aquamarina CBS 119918.</title>
        <authorList>
            <consortium name="The Broad Institute Genomics Platform"/>
            <person name="Cuomo C."/>
            <person name="de Hoog S."/>
            <person name="Gorbushina A."/>
            <person name="Walker B."/>
            <person name="Young S.K."/>
            <person name="Zeng Q."/>
            <person name="Gargeya S."/>
            <person name="Fitzgerald M."/>
            <person name="Haas B."/>
            <person name="Abouelleil A."/>
            <person name="Allen A.W."/>
            <person name="Alvarado L."/>
            <person name="Arachchi H.M."/>
            <person name="Berlin A.M."/>
            <person name="Chapman S.B."/>
            <person name="Gainer-Dewar J."/>
            <person name="Goldberg J."/>
            <person name="Griggs A."/>
            <person name="Gujja S."/>
            <person name="Hansen M."/>
            <person name="Howarth C."/>
            <person name="Imamovic A."/>
            <person name="Ireland A."/>
            <person name="Larimer J."/>
            <person name="McCowan C."/>
            <person name="Murphy C."/>
            <person name="Pearson M."/>
            <person name="Poon T.W."/>
            <person name="Priest M."/>
            <person name="Roberts A."/>
            <person name="Saif S."/>
            <person name="Shea T."/>
            <person name="Sisk P."/>
            <person name="Sykes S."/>
            <person name="Wortman J."/>
            <person name="Nusbaum C."/>
            <person name="Birren B."/>
        </authorList>
    </citation>
    <scope>NUCLEOTIDE SEQUENCE [LARGE SCALE GENOMIC DNA]</scope>
    <source>
        <strain evidence="3 4">CBS 119918</strain>
    </source>
</reference>
<dbReference type="EMBL" id="AMGV01000001">
    <property type="protein sequence ID" value="KEF62304.1"/>
    <property type="molecule type" value="Genomic_DNA"/>
</dbReference>
<evidence type="ECO:0000313" key="3">
    <source>
        <dbReference type="EMBL" id="KEF62304.1"/>
    </source>
</evidence>
<proteinExistence type="inferred from homology"/>
<dbReference type="RefSeq" id="XP_013264894.1">
    <property type="nucleotide sequence ID" value="XM_013409440.1"/>
</dbReference>
<dbReference type="InterPro" id="IPR012341">
    <property type="entry name" value="6hp_glycosidase-like_sf"/>
</dbReference>
<organism evidence="3 4">
    <name type="scientific">Exophiala aquamarina CBS 119918</name>
    <dbReference type="NCBI Taxonomy" id="1182545"/>
    <lineage>
        <taxon>Eukaryota</taxon>
        <taxon>Fungi</taxon>
        <taxon>Dikarya</taxon>
        <taxon>Ascomycota</taxon>
        <taxon>Pezizomycotina</taxon>
        <taxon>Eurotiomycetes</taxon>
        <taxon>Chaetothyriomycetidae</taxon>
        <taxon>Chaetothyriales</taxon>
        <taxon>Herpotrichiellaceae</taxon>
        <taxon>Exophiala</taxon>
    </lineage>
</organism>
<sequence>MASRTDTHDMGFIVQPALQRDWELTGNVQSLQAVKRAAYALASRYNADIGAIRSWDQAVNHRYSISDMNDNFLVIIDSMCNLNLLYYLGHLEQDAMLIDIATTHPQTVRKTVLREDHSTYHLVNFDPRSPGKFKARMTNQGYNDDSTWTRGQAWAIMGFAQTYLWTKDVIFLHTAIACADMFLGRLAHADKLKGHHNPFDPVWDFDAPQEDPAESLRDSYAGVIAANGMLLIHQALQAISRDSKAQLPASSTIPSDHDFLGAALLIIQDTIDLCLERDLASLSAPAELGTDDKLNQCMVLNARVNGSSFDAILRNATACYNEHGFIRYWDYGLAYADYFLLEFGNKLCRMGFC</sequence>
<evidence type="ECO:0000313" key="4">
    <source>
        <dbReference type="Proteomes" id="UP000027920"/>
    </source>
</evidence>
<evidence type="ECO:0000256" key="1">
    <source>
        <dbReference type="ARBA" id="ARBA00022801"/>
    </source>
</evidence>
<dbReference type="InterPro" id="IPR052369">
    <property type="entry name" value="UG_Glycosaminoglycan_Hydrolase"/>
</dbReference>
<keyword evidence="1" id="KW-0378">Hydrolase</keyword>
<dbReference type="PANTHER" id="PTHR36845:SF1">
    <property type="entry name" value="HYDROLASE, PUTATIVE (AFU_ORTHOLOGUE AFUA_7G05090)-RELATED"/>
    <property type="match status" value="1"/>
</dbReference>
<dbReference type="VEuPathDB" id="FungiDB:A1O9_00276"/>
<accession>A0A072PQF3</accession>
<dbReference type="PANTHER" id="PTHR36845">
    <property type="entry name" value="HYDROLASE, PUTATIVE (AFU_ORTHOLOGUE AFUA_7G05090)-RELATED"/>
    <property type="match status" value="1"/>
</dbReference>
<dbReference type="AlphaFoldDB" id="A0A072PQF3"/>
<dbReference type="GO" id="GO:0052757">
    <property type="term" value="F:chondroitin hydrolase activity"/>
    <property type="evidence" value="ECO:0007669"/>
    <property type="project" value="TreeGrafter"/>
</dbReference>
<keyword evidence="4" id="KW-1185">Reference proteome</keyword>
<evidence type="ECO:0000256" key="2">
    <source>
        <dbReference type="ARBA" id="ARBA00038358"/>
    </source>
</evidence>
<name>A0A072PQF3_9EURO</name>
<comment type="caution">
    <text evidence="3">The sequence shown here is derived from an EMBL/GenBank/DDBJ whole genome shotgun (WGS) entry which is preliminary data.</text>
</comment>
<gene>
    <name evidence="3" type="ORF">A1O9_00276</name>
</gene>
<dbReference type="HOGENOM" id="CLU_027158_2_0_1"/>